<evidence type="ECO:0000256" key="7">
    <source>
        <dbReference type="ARBA" id="ARBA00022989"/>
    </source>
</evidence>
<dbReference type="AlphaFoldDB" id="A0A399QPZ6"/>
<evidence type="ECO:0000256" key="5">
    <source>
        <dbReference type="ARBA" id="ARBA00022519"/>
    </source>
</evidence>
<reference evidence="13 14" key="1">
    <citation type="submission" date="2018-08" db="EMBL/GenBank/DDBJ databases">
        <title>Henriciella mobilis sp. nov., isolated from seawater.</title>
        <authorList>
            <person name="Cheng H."/>
            <person name="Wu Y.-H."/>
            <person name="Xu X.-W."/>
            <person name="Guo L.-L."/>
        </authorList>
    </citation>
    <scope>NUCLEOTIDE SEQUENCE [LARGE SCALE GENOMIC DNA]</scope>
    <source>
        <strain evidence="13 14">CCUG66934</strain>
    </source>
</reference>
<keyword evidence="7 11" id="KW-1133">Transmembrane helix</keyword>
<dbReference type="Proteomes" id="UP000265431">
    <property type="component" value="Unassembled WGS sequence"/>
</dbReference>
<accession>A0A399QPZ6</accession>
<dbReference type="GO" id="GO:0015628">
    <property type="term" value="P:protein secretion by the type II secretion system"/>
    <property type="evidence" value="ECO:0007669"/>
    <property type="project" value="InterPro"/>
</dbReference>
<feature type="transmembrane region" description="Helical" evidence="11">
    <location>
        <begin position="20"/>
        <end position="38"/>
    </location>
</feature>
<evidence type="ECO:0000256" key="6">
    <source>
        <dbReference type="ARBA" id="ARBA00022692"/>
    </source>
</evidence>
<evidence type="ECO:0000313" key="14">
    <source>
        <dbReference type="Proteomes" id="UP000265431"/>
    </source>
</evidence>
<proteinExistence type="inferred from homology"/>
<dbReference type="EMBL" id="QWGB01000014">
    <property type="protein sequence ID" value="RIJ20561.1"/>
    <property type="molecule type" value="Genomic_DNA"/>
</dbReference>
<dbReference type="Pfam" id="PF07963">
    <property type="entry name" value="N_methyl"/>
    <property type="match status" value="1"/>
</dbReference>
<dbReference type="PROSITE" id="PS00409">
    <property type="entry name" value="PROKAR_NTER_METHYL"/>
    <property type="match status" value="1"/>
</dbReference>
<dbReference type="OrthoDB" id="7618723at2"/>
<evidence type="ECO:0000259" key="12">
    <source>
        <dbReference type="Pfam" id="PF12019"/>
    </source>
</evidence>
<keyword evidence="14" id="KW-1185">Reference proteome</keyword>
<protein>
    <recommendedName>
        <fullName evidence="2">Type II secretion system protein H</fullName>
    </recommendedName>
    <alternativeName>
        <fullName evidence="10">General secretion pathway protein H</fullName>
    </alternativeName>
</protein>
<evidence type="ECO:0000256" key="4">
    <source>
        <dbReference type="ARBA" id="ARBA00022481"/>
    </source>
</evidence>
<keyword evidence="4" id="KW-0488">Methylation</keyword>
<dbReference type="InterPro" id="IPR002416">
    <property type="entry name" value="T2SS_protein-GspH"/>
</dbReference>
<evidence type="ECO:0000256" key="8">
    <source>
        <dbReference type="ARBA" id="ARBA00023136"/>
    </source>
</evidence>
<dbReference type="GO" id="GO:0005886">
    <property type="term" value="C:plasma membrane"/>
    <property type="evidence" value="ECO:0007669"/>
    <property type="project" value="UniProtKB-SubCell"/>
</dbReference>
<dbReference type="InterPro" id="IPR045584">
    <property type="entry name" value="Pilin-like"/>
</dbReference>
<dbReference type="RefSeq" id="WP_119380878.1">
    <property type="nucleotide sequence ID" value="NZ_QWGB01000014.1"/>
</dbReference>
<keyword evidence="8 11" id="KW-0472">Membrane</keyword>
<comment type="similarity">
    <text evidence="9">Belongs to the GSP H family.</text>
</comment>
<sequence>MPAARYHLTRRDAGMTLVEVMMVIFIIGLATTVAVITLPPRETAEARILRQVETALGQAQDRAVLTGEVIGLQQTEAGFELLSWTGEEWLPLQGGLLRLPADVEVEILPPEDQRRRAREAPERIVFNPLGRAEPITLSVSRRGWSERISLNSDREVADNADL</sequence>
<dbReference type="Gene3D" id="3.55.40.10">
    <property type="entry name" value="minor pseudopilin epsh domain"/>
    <property type="match status" value="1"/>
</dbReference>
<dbReference type="GO" id="GO:0015627">
    <property type="term" value="C:type II protein secretion system complex"/>
    <property type="evidence" value="ECO:0007669"/>
    <property type="project" value="InterPro"/>
</dbReference>
<dbReference type="Pfam" id="PF12019">
    <property type="entry name" value="GspH"/>
    <property type="match status" value="1"/>
</dbReference>
<comment type="caution">
    <text evidence="13">The sequence shown here is derived from an EMBL/GenBank/DDBJ whole genome shotgun (WGS) entry which is preliminary data.</text>
</comment>
<evidence type="ECO:0000256" key="1">
    <source>
        <dbReference type="ARBA" id="ARBA00004377"/>
    </source>
</evidence>
<dbReference type="InterPro" id="IPR012902">
    <property type="entry name" value="N_methyl_site"/>
</dbReference>
<name>A0A399QPZ6_9PROT</name>
<evidence type="ECO:0000256" key="9">
    <source>
        <dbReference type="ARBA" id="ARBA00025772"/>
    </source>
</evidence>
<dbReference type="PRINTS" id="PR00885">
    <property type="entry name" value="BCTERIALGSPH"/>
</dbReference>
<dbReference type="InterPro" id="IPR022346">
    <property type="entry name" value="T2SS_GspH"/>
</dbReference>
<feature type="domain" description="General secretion pathway GspH" evidence="12">
    <location>
        <begin position="50"/>
        <end position="152"/>
    </location>
</feature>
<evidence type="ECO:0000256" key="11">
    <source>
        <dbReference type="SAM" id="Phobius"/>
    </source>
</evidence>
<keyword evidence="3" id="KW-1003">Cell membrane</keyword>
<evidence type="ECO:0000313" key="13">
    <source>
        <dbReference type="EMBL" id="RIJ20561.1"/>
    </source>
</evidence>
<dbReference type="NCBIfam" id="TIGR02532">
    <property type="entry name" value="IV_pilin_GFxxxE"/>
    <property type="match status" value="1"/>
</dbReference>
<keyword evidence="6 11" id="KW-0812">Transmembrane</keyword>
<comment type="subcellular location">
    <subcellularLocation>
        <location evidence="1">Cell inner membrane</location>
        <topology evidence="1">Single-pass membrane protein</topology>
    </subcellularLocation>
</comment>
<dbReference type="SUPFAM" id="SSF54523">
    <property type="entry name" value="Pili subunits"/>
    <property type="match status" value="1"/>
</dbReference>
<evidence type="ECO:0000256" key="10">
    <source>
        <dbReference type="ARBA" id="ARBA00030775"/>
    </source>
</evidence>
<gene>
    <name evidence="13" type="primary">gspH</name>
    <name evidence="13" type="ORF">D1224_15745</name>
</gene>
<keyword evidence="5" id="KW-0997">Cell inner membrane</keyword>
<evidence type="ECO:0000256" key="2">
    <source>
        <dbReference type="ARBA" id="ARBA00021549"/>
    </source>
</evidence>
<evidence type="ECO:0000256" key="3">
    <source>
        <dbReference type="ARBA" id="ARBA00022475"/>
    </source>
</evidence>
<organism evidence="13 14">
    <name type="scientific">Henriciella barbarensis</name>
    <dbReference type="NCBI Taxonomy" id="86342"/>
    <lineage>
        <taxon>Bacteria</taxon>
        <taxon>Pseudomonadati</taxon>
        <taxon>Pseudomonadota</taxon>
        <taxon>Alphaproteobacteria</taxon>
        <taxon>Hyphomonadales</taxon>
        <taxon>Hyphomonadaceae</taxon>
        <taxon>Henriciella</taxon>
    </lineage>
</organism>